<dbReference type="AlphaFoldDB" id="A0A0F9J791"/>
<comment type="caution">
    <text evidence="1">The sequence shown here is derived from an EMBL/GenBank/DDBJ whole genome shotgun (WGS) entry which is preliminary data.</text>
</comment>
<evidence type="ECO:0000313" key="1">
    <source>
        <dbReference type="EMBL" id="KKM65383.1"/>
    </source>
</evidence>
<dbReference type="EMBL" id="LAZR01010734">
    <property type="protein sequence ID" value="KKM65383.1"/>
    <property type="molecule type" value="Genomic_DNA"/>
</dbReference>
<gene>
    <name evidence="1" type="ORF">LCGC14_1491830</name>
</gene>
<name>A0A0F9J791_9ZZZZ</name>
<sequence length="85" mass="9739">MNRERVSRVFFGCSTVLWRCAHCNTNLEITELVERCREYGLMECPPNLYQAWKILRLGTSEYAEGEMEHTILKAAVVAASGKEMP</sequence>
<proteinExistence type="predicted"/>
<organism evidence="1">
    <name type="scientific">marine sediment metagenome</name>
    <dbReference type="NCBI Taxonomy" id="412755"/>
    <lineage>
        <taxon>unclassified sequences</taxon>
        <taxon>metagenomes</taxon>
        <taxon>ecological metagenomes</taxon>
    </lineage>
</organism>
<protein>
    <submittedName>
        <fullName evidence="1">Uncharacterized protein</fullName>
    </submittedName>
</protein>
<accession>A0A0F9J791</accession>
<reference evidence="1" key="1">
    <citation type="journal article" date="2015" name="Nature">
        <title>Complex archaea that bridge the gap between prokaryotes and eukaryotes.</title>
        <authorList>
            <person name="Spang A."/>
            <person name="Saw J.H."/>
            <person name="Jorgensen S.L."/>
            <person name="Zaremba-Niedzwiedzka K."/>
            <person name="Martijn J."/>
            <person name="Lind A.E."/>
            <person name="van Eijk R."/>
            <person name="Schleper C."/>
            <person name="Guy L."/>
            <person name="Ettema T.J."/>
        </authorList>
    </citation>
    <scope>NUCLEOTIDE SEQUENCE</scope>
</reference>